<name>E1CAY3_TETTH</name>
<dbReference type="InterPro" id="IPR001806">
    <property type="entry name" value="Small_GTPase"/>
</dbReference>
<gene>
    <name evidence="6" type="primary">RAB1C</name>
</gene>
<evidence type="ECO:0000313" key="6">
    <source>
        <dbReference type="EMBL" id="BAJ21273.1"/>
    </source>
</evidence>
<dbReference type="Pfam" id="PF00071">
    <property type="entry name" value="Ras"/>
    <property type="match status" value="1"/>
</dbReference>
<evidence type="ECO:0000256" key="3">
    <source>
        <dbReference type="ARBA" id="ARBA00023134"/>
    </source>
</evidence>
<keyword evidence="3" id="KW-0342">GTP-binding</keyword>
<dbReference type="InterPro" id="IPR027417">
    <property type="entry name" value="P-loop_NTPase"/>
</dbReference>
<dbReference type="SUPFAM" id="SSF52540">
    <property type="entry name" value="P-loop containing nucleoside triphosphate hydrolases"/>
    <property type="match status" value="1"/>
</dbReference>
<dbReference type="SMART" id="SM00173">
    <property type="entry name" value="RAS"/>
    <property type="match status" value="1"/>
</dbReference>
<keyword evidence="4" id="KW-0449">Lipoprotein</keyword>
<sequence length="210" mass="24016">MIKDYDHLFKLVIIGNSGVGKSSLLLRFSDDQFNESYLTTIGVDFRFRTLPIDQKQVKLQIWDTAGQERFRTITSAYYKGADGIVMVYDVTSENSFQDIDKFWISEVESYAEKNVELLLIGNKSDLEKQVSTQTAQEYAKSKNMEFFECSAKTSDSVQQAFLTLARKLMNKKEQLNKPKQYAPQGGSTQPRQNQSLSNRNNVQKQDKGCC</sequence>
<dbReference type="FunFam" id="3.40.50.300:FF:002303">
    <property type="entry name" value="Rab_A02 protein"/>
    <property type="match status" value="1"/>
</dbReference>
<organism evidence="6">
    <name type="scientific">Tetrahymena thermophila</name>
    <dbReference type="NCBI Taxonomy" id="5911"/>
    <lineage>
        <taxon>Eukaryota</taxon>
        <taxon>Sar</taxon>
        <taxon>Alveolata</taxon>
        <taxon>Ciliophora</taxon>
        <taxon>Intramacronucleata</taxon>
        <taxon>Oligohymenophorea</taxon>
        <taxon>Hymenostomatida</taxon>
        <taxon>Tetrahymenina</taxon>
        <taxon>Tetrahymenidae</taxon>
        <taxon>Tetrahymena</taxon>
    </lineage>
</organism>
<dbReference type="PROSITE" id="PS51419">
    <property type="entry name" value="RAB"/>
    <property type="match status" value="1"/>
</dbReference>
<evidence type="ECO:0000256" key="5">
    <source>
        <dbReference type="SAM" id="MobiDB-lite"/>
    </source>
</evidence>
<reference evidence="6" key="1">
    <citation type="journal article" date="2010" name="J. Eukaryot. Microbiol.">
        <title>Marked amplification and diversification of products of ras genes from rat brain, Rab GTPases, in the ciliates Tetrahymena thermophila and Paramecium tetraurelia.</title>
        <authorList>
            <person name="Saito-Nakano Y."/>
            <person name="Nakahara T."/>
            <person name="Nakano K."/>
            <person name="Nozaki T."/>
            <person name="Numata O."/>
        </authorList>
    </citation>
    <scope>NUCLEOTIDE SEQUENCE</scope>
</reference>
<dbReference type="PROSITE" id="PS51417">
    <property type="entry name" value="ARF"/>
    <property type="match status" value="1"/>
</dbReference>
<evidence type="ECO:0000256" key="1">
    <source>
        <dbReference type="ARBA" id="ARBA00006270"/>
    </source>
</evidence>
<dbReference type="EMBL" id="AB365893">
    <property type="protein sequence ID" value="BAJ21273.1"/>
    <property type="molecule type" value="mRNA"/>
</dbReference>
<dbReference type="InterPro" id="IPR005225">
    <property type="entry name" value="Small_GTP-bd"/>
</dbReference>
<dbReference type="Gene3D" id="3.40.50.300">
    <property type="entry name" value="P-loop containing nucleotide triphosphate hydrolases"/>
    <property type="match status" value="1"/>
</dbReference>
<dbReference type="SMART" id="SM00174">
    <property type="entry name" value="RHO"/>
    <property type="match status" value="1"/>
</dbReference>
<comment type="similarity">
    <text evidence="1">Belongs to the small GTPase superfamily. Rab family.</text>
</comment>
<dbReference type="OMA" id="HEIDTNC"/>
<dbReference type="PANTHER" id="PTHR47980">
    <property type="entry name" value="LD44762P"/>
    <property type="match status" value="1"/>
</dbReference>
<evidence type="ECO:0000256" key="2">
    <source>
        <dbReference type="ARBA" id="ARBA00022741"/>
    </source>
</evidence>
<dbReference type="PROSITE" id="PS51420">
    <property type="entry name" value="RHO"/>
    <property type="match status" value="1"/>
</dbReference>
<dbReference type="SMART" id="SM00175">
    <property type="entry name" value="RAB"/>
    <property type="match status" value="1"/>
</dbReference>
<keyword evidence="2" id="KW-0547">Nucleotide-binding</keyword>
<protein>
    <submittedName>
        <fullName evidence="6">Rab-family small GTPase Rab1C</fullName>
    </submittedName>
</protein>
<accession>E1CAY3</accession>
<evidence type="ECO:0000256" key="4">
    <source>
        <dbReference type="ARBA" id="ARBA00023288"/>
    </source>
</evidence>
<dbReference type="GO" id="GO:0003924">
    <property type="term" value="F:GTPase activity"/>
    <property type="evidence" value="ECO:0007669"/>
    <property type="project" value="InterPro"/>
</dbReference>
<dbReference type="PRINTS" id="PR00449">
    <property type="entry name" value="RASTRNSFRMNG"/>
</dbReference>
<dbReference type="NCBIfam" id="TIGR00231">
    <property type="entry name" value="small_GTP"/>
    <property type="match status" value="1"/>
</dbReference>
<feature type="compositionally biased region" description="Polar residues" evidence="5">
    <location>
        <begin position="185"/>
        <end position="203"/>
    </location>
</feature>
<feature type="region of interest" description="Disordered" evidence="5">
    <location>
        <begin position="174"/>
        <end position="210"/>
    </location>
</feature>
<proteinExistence type="evidence at transcript level"/>
<dbReference type="PROSITE" id="PS51421">
    <property type="entry name" value="RAS"/>
    <property type="match status" value="1"/>
</dbReference>
<dbReference type="SMART" id="SM00177">
    <property type="entry name" value="ARF"/>
    <property type="match status" value="1"/>
</dbReference>
<dbReference type="InterPro" id="IPR050305">
    <property type="entry name" value="Small_GTPase_Rab"/>
</dbReference>
<dbReference type="AlphaFoldDB" id="E1CAY3"/>
<dbReference type="SMART" id="SM00176">
    <property type="entry name" value="RAN"/>
    <property type="match status" value="1"/>
</dbReference>
<dbReference type="GO" id="GO:0005525">
    <property type="term" value="F:GTP binding"/>
    <property type="evidence" value="ECO:0007669"/>
    <property type="project" value="UniProtKB-KW"/>
</dbReference>